<comment type="caution">
    <text evidence="6">The sequence shown here is derived from an EMBL/GenBank/DDBJ whole genome shotgun (WGS) entry which is preliminary data.</text>
</comment>
<evidence type="ECO:0000313" key="7">
    <source>
        <dbReference type="Proteomes" id="UP000584867"/>
    </source>
</evidence>
<dbReference type="GO" id="GO:0009055">
    <property type="term" value="F:electron transfer activity"/>
    <property type="evidence" value="ECO:0007669"/>
    <property type="project" value="InterPro"/>
</dbReference>
<evidence type="ECO:0000259" key="5">
    <source>
        <dbReference type="PROSITE" id="PS51007"/>
    </source>
</evidence>
<dbReference type="AlphaFoldDB" id="A0A7W7ZNU3"/>
<dbReference type="InterPro" id="IPR036909">
    <property type="entry name" value="Cyt_c-like_dom_sf"/>
</dbReference>
<dbReference type="Proteomes" id="UP000584867">
    <property type="component" value="Unassembled WGS sequence"/>
</dbReference>
<dbReference type="PANTHER" id="PTHR35889:SF3">
    <property type="entry name" value="F-BOX DOMAIN-CONTAINING PROTEIN"/>
    <property type="match status" value="1"/>
</dbReference>
<evidence type="ECO:0000256" key="4">
    <source>
        <dbReference type="PROSITE-ProRule" id="PRU00433"/>
    </source>
</evidence>
<organism evidence="6 7">
    <name type="scientific">Granulicella mallensis</name>
    <dbReference type="NCBI Taxonomy" id="940614"/>
    <lineage>
        <taxon>Bacteria</taxon>
        <taxon>Pseudomonadati</taxon>
        <taxon>Acidobacteriota</taxon>
        <taxon>Terriglobia</taxon>
        <taxon>Terriglobales</taxon>
        <taxon>Acidobacteriaceae</taxon>
        <taxon>Granulicella</taxon>
    </lineage>
</organism>
<proteinExistence type="predicted"/>
<gene>
    <name evidence="6" type="ORF">HDF15_001664</name>
</gene>
<dbReference type="InterPro" id="IPR009056">
    <property type="entry name" value="Cyt_c-like_dom"/>
</dbReference>
<keyword evidence="1 4" id="KW-0349">Heme</keyword>
<dbReference type="InterPro" id="IPR011429">
    <property type="entry name" value="Cyt_c_Planctomycete-type"/>
</dbReference>
<accession>A0A7W7ZNU3</accession>
<keyword evidence="3 4" id="KW-0408">Iron</keyword>
<feature type="domain" description="Cytochrome c" evidence="5">
    <location>
        <begin position="35"/>
        <end position="136"/>
    </location>
</feature>
<dbReference type="GO" id="GO:0046872">
    <property type="term" value="F:metal ion binding"/>
    <property type="evidence" value="ECO:0007669"/>
    <property type="project" value="UniProtKB-KW"/>
</dbReference>
<dbReference type="Pfam" id="PF07635">
    <property type="entry name" value="PSCyt1"/>
    <property type="match status" value="1"/>
</dbReference>
<dbReference type="PROSITE" id="PS51007">
    <property type="entry name" value="CYTC"/>
    <property type="match status" value="1"/>
</dbReference>
<dbReference type="Gene3D" id="1.10.760.10">
    <property type="entry name" value="Cytochrome c-like domain"/>
    <property type="match status" value="1"/>
</dbReference>
<dbReference type="GO" id="GO:0020037">
    <property type="term" value="F:heme binding"/>
    <property type="evidence" value="ECO:0007669"/>
    <property type="project" value="InterPro"/>
</dbReference>
<dbReference type="SUPFAM" id="SSF46626">
    <property type="entry name" value="Cytochrome c"/>
    <property type="match status" value="1"/>
</dbReference>
<name>A0A7W7ZNU3_9BACT</name>
<evidence type="ECO:0000256" key="2">
    <source>
        <dbReference type="ARBA" id="ARBA00022723"/>
    </source>
</evidence>
<evidence type="ECO:0000256" key="3">
    <source>
        <dbReference type="ARBA" id="ARBA00023004"/>
    </source>
</evidence>
<sequence length="144" mass="15077">MPISKTLQATALTLAFAGLVGSAALWRPNPVSAHADPAPDTEAFYTQKVQPILQTNCYRCHGGINHRGGLQIDTKAGLLKGGHDGAVIVPGHADQSLLIKLINHAGPANDPMPMPPKDKLSDADIATVTQWIQAGAMMPAEAAK</sequence>
<dbReference type="EMBL" id="JACHIO010000006">
    <property type="protein sequence ID" value="MBB5063322.1"/>
    <property type="molecule type" value="Genomic_DNA"/>
</dbReference>
<keyword evidence="2 4" id="KW-0479">Metal-binding</keyword>
<dbReference type="PANTHER" id="PTHR35889">
    <property type="entry name" value="CYCLOINULO-OLIGOSACCHARIDE FRUCTANOTRANSFERASE-RELATED"/>
    <property type="match status" value="1"/>
</dbReference>
<evidence type="ECO:0000256" key="1">
    <source>
        <dbReference type="ARBA" id="ARBA00022617"/>
    </source>
</evidence>
<reference evidence="6 7" key="1">
    <citation type="submission" date="2020-08" db="EMBL/GenBank/DDBJ databases">
        <title>Genomic Encyclopedia of Type Strains, Phase IV (KMG-V): Genome sequencing to study the core and pangenomes of soil and plant-associated prokaryotes.</title>
        <authorList>
            <person name="Whitman W."/>
        </authorList>
    </citation>
    <scope>NUCLEOTIDE SEQUENCE [LARGE SCALE GENOMIC DNA]</scope>
    <source>
        <strain evidence="6 7">X5P3</strain>
    </source>
</reference>
<evidence type="ECO:0000313" key="6">
    <source>
        <dbReference type="EMBL" id="MBB5063322.1"/>
    </source>
</evidence>
<protein>
    <submittedName>
        <fullName evidence="6">Mono/diheme cytochrome c family protein</fullName>
    </submittedName>
</protein>
<dbReference type="RefSeq" id="WP_184254424.1">
    <property type="nucleotide sequence ID" value="NZ_JACHIO010000006.1"/>
</dbReference>